<gene>
    <name evidence="1" type="ORF">Ccrd_003928</name>
</gene>
<evidence type="ECO:0000313" key="1">
    <source>
        <dbReference type="EMBL" id="KVH94006.1"/>
    </source>
</evidence>
<dbReference type="EMBL" id="LEKV01004577">
    <property type="protein sequence ID" value="KVH94006.1"/>
    <property type="molecule type" value="Genomic_DNA"/>
</dbReference>
<reference evidence="1 2" key="1">
    <citation type="journal article" date="2016" name="Sci. Rep.">
        <title>The genome sequence of the outbreeding globe artichoke constructed de novo incorporating a phase-aware low-pass sequencing strategy of F1 progeny.</title>
        <authorList>
            <person name="Scaglione D."/>
            <person name="Reyes-Chin-Wo S."/>
            <person name="Acquadro A."/>
            <person name="Froenicke L."/>
            <person name="Portis E."/>
            <person name="Beitel C."/>
            <person name="Tirone M."/>
            <person name="Mauro R."/>
            <person name="Lo Monaco A."/>
            <person name="Mauromicale G."/>
            <person name="Faccioli P."/>
            <person name="Cattivelli L."/>
            <person name="Rieseberg L."/>
            <person name="Michelmore R."/>
            <person name="Lanteri S."/>
        </authorList>
    </citation>
    <scope>NUCLEOTIDE SEQUENCE [LARGE SCALE GENOMIC DNA]</scope>
    <source>
        <strain evidence="1">2C</strain>
    </source>
</reference>
<protein>
    <submittedName>
        <fullName evidence="1">Uncharacterized protein</fullName>
    </submittedName>
</protein>
<dbReference type="Gramene" id="KVH94006">
    <property type="protein sequence ID" value="KVH94006"/>
    <property type="gene ID" value="Ccrd_003928"/>
</dbReference>
<keyword evidence="2" id="KW-1185">Reference proteome</keyword>
<comment type="caution">
    <text evidence="1">The sequence shown here is derived from an EMBL/GenBank/DDBJ whole genome shotgun (WGS) entry which is preliminary data.</text>
</comment>
<sequence length="91" mass="10129">MVPFKSRPSLPRFPSIVQIVLLKIVIPTAESFLNRFQSSFPPPNRSIAFNCLAFNRRSPIVPQSLSDAFGASLVEPWLAGDPSRELLASCW</sequence>
<evidence type="ECO:0000313" key="2">
    <source>
        <dbReference type="Proteomes" id="UP000243975"/>
    </source>
</evidence>
<organism evidence="1 2">
    <name type="scientific">Cynara cardunculus var. scolymus</name>
    <name type="common">Globe artichoke</name>
    <name type="synonym">Cynara scolymus</name>
    <dbReference type="NCBI Taxonomy" id="59895"/>
    <lineage>
        <taxon>Eukaryota</taxon>
        <taxon>Viridiplantae</taxon>
        <taxon>Streptophyta</taxon>
        <taxon>Embryophyta</taxon>
        <taxon>Tracheophyta</taxon>
        <taxon>Spermatophyta</taxon>
        <taxon>Magnoliopsida</taxon>
        <taxon>eudicotyledons</taxon>
        <taxon>Gunneridae</taxon>
        <taxon>Pentapetalae</taxon>
        <taxon>asterids</taxon>
        <taxon>campanulids</taxon>
        <taxon>Asterales</taxon>
        <taxon>Asteraceae</taxon>
        <taxon>Carduoideae</taxon>
        <taxon>Cardueae</taxon>
        <taxon>Carduinae</taxon>
        <taxon>Cynara</taxon>
    </lineage>
</organism>
<accession>A0A103XNC7</accession>
<dbReference type="Proteomes" id="UP000243975">
    <property type="component" value="Unassembled WGS sequence"/>
</dbReference>
<dbReference type="AlphaFoldDB" id="A0A103XNC7"/>
<proteinExistence type="predicted"/>
<name>A0A103XNC7_CYNCS</name>